<evidence type="ECO:0000256" key="1">
    <source>
        <dbReference type="SAM" id="MobiDB-lite"/>
    </source>
</evidence>
<evidence type="ECO:0000259" key="2">
    <source>
        <dbReference type="Pfam" id="PF19189"/>
    </source>
</evidence>
<dbReference type="InterPro" id="IPR043837">
    <property type="entry name" value="Mtf2-like_C"/>
</dbReference>
<dbReference type="PANTHER" id="PTHR39468:SF1">
    <property type="entry name" value="MTF2-LIKE C-TERMINAL DOMAIN-CONTAINING PROTEIN"/>
    <property type="match status" value="1"/>
</dbReference>
<feature type="region of interest" description="Disordered" evidence="1">
    <location>
        <begin position="238"/>
        <end position="287"/>
    </location>
</feature>
<dbReference type="InterPro" id="IPR040009">
    <property type="entry name" value="Mtf2/C5D6.12-like"/>
</dbReference>
<protein>
    <recommendedName>
        <fullName evidence="2">Mtf2-like C-terminal domain-containing protein</fullName>
    </recommendedName>
</protein>
<evidence type="ECO:0000313" key="3">
    <source>
        <dbReference type="EMBL" id="KAF2455383.1"/>
    </source>
</evidence>
<evidence type="ECO:0000313" key="4">
    <source>
        <dbReference type="Proteomes" id="UP000799766"/>
    </source>
</evidence>
<keyword evidence="4" id="KW-1185">Reference proteome</keyword>
<feature type="region of interest" description="Disordered" evidence="1">
    <location>
        <begin position="76"/>
        <end position="190"/>
    </location>
</feature>
<dbReference type="PANTHER" id="PTHR39468">
    <property type="entry name" value="CHROMOSOME 7, WHOLE GENOME SHOTGUN SEQUENCE"/>
    <property type="match status" value="1"/>
</dbReference>
<feature type="compositionally biased region" description="Low complexity" evidence="1">
    <location>
        <begin position="276"/>
        <end position="287"/>
    </location>
</feature>
<dbReference type="OrthoDB" id="2444174at2759"/>
<feature type="compositionally biased region" description="Basic residues" evidence="1">
    <location>
        <begin position="246"/>
        <end position="259"/>
    </location>
</feature>
<feature type="domain" description="Mtf2-like C-terminal" evidence="2">
    <location>
        <begin position="201"/>
        <end position="411"/>
    </location>
</feature>
<reference evidence="3" key="1">
    <citation type="journal article" date="2020" name="Stud. Mycol.">
        <title>101 Dothideomycetes genomes: a test case for predicting lifestyles and emergence of pathogens.</title>
        <authorList>
            <person name="Haridas S."/>
            <person name="Albert R."/>
            <person name="Binder M."/>
            <person name="Bloem J."/>
            <person name="Labutti K."/>
            <person name="Salamov A."/>
            <person name="Andreopoulos B."/>
            <person name="Baker S."/>
            <person name="Barry K."/>
            <person name="Bills G."/>
            <person name="Bluhm B."/>
            <person name="Cannon C."/>
            <person name="Castanera R."/>
            <person name="Culley D."/>
            <person name="Daum C."/>
            <person name="Ezra D."/>
            <person name="Gonzalez J."/>
            <person name="Henrissat B."/>
            <person name="Kuo A."/>
            <person name="Liang C."/>
            <person name="Lipzen A."/>
            <person name="Lutzoni F."/>
            <person name="Magnuson J."/>
            <person name="Mondo S."/>
            <person name="Nolan M."/>
            <person name="Ohm R."/>
            <person name="Pangilinan J."/>
            <person name="Park H.-J."/>
            <person name="Ramirez L."/>
            <person name="Alfaro M."/>
            <person name="Sun H."/>
            <person name="Tritt A."/>
            <person name="Yoshinaga Y."/>
            <person name="Zwiers L.-H."/>
            <person name="Turgeon B."/>
            <person name="Goodwin S."/>
            <person name="Spatafora J."/>
            <person name="Crous P."/>
            <person name="Grigoriev I."/>
        </authorList>
    </citation>
    <scope>NUCLEOTIDE SEQUENCE</scope>
    <source>
        <strain evidence="3">ATCC 16933</strain>
    </source>
</reference>
<dbReference type="AlphaFoldDB" id="A0A6A6NVU2"/>
<proteinExistence type="predicted"/>
<organism evidence="3 4">
    <name type="scientific">Lineolata rhizophorae</name>
    <dbReference type="NCBI Taxonomy" id="578093"/>
    <lineage>
        <taxon>Eukaryota</taxon>
        <taxon>Fungi</taxon>
        <taxon>Dikarya</taxon>
        <taxon>Ascomycota</taxon>
        <taxon>Pezizomycotina</taxon>
        <taxon>Dothideomycetes</taxon>
        <taxon>Dothideomycetes incertae sedis</taxon>
        <taxon>Lineolatales</taxon>
        <taxon>Lineolataceae</taxon>
        <taxon>Lineolata</taxon>
    </lineage>
</organism>
<dbReference type="EMBL" id="MU001687">
    <property type="protein sequence ID" value="KAF2455383.1"/>
    <property type="molecule type" value="Genomic_DNA"/>
</dbReference>
<dbReference type="GO" id="GO:0005739">
    <property type="term" value="C:mitochondrion"/>
    <property type="evidence" value="ECO:0007669"/>
    <property type="project" value="InterPro"/>
</dbReference>
<name>A0A6A6NVU2_9PEZI</name>
<feature type="compositionally biased region" description="Basic and acidic residues" evidence="1">
    <location>
        <begin position="157"/>
        <end position="172"/>
    </location>
</feature>
<dbReference type="Proteomes" id="UP000799766">
    <property type="component" value="Unassembled WGS sequence"/>
</dbReference>
<feature type="compositionally biased region" description="Basic residues" evidence="1">
    <location>
        <begin position="1"/>
        <end position="11"/>
    </location>
</feature>
<gene>
    <name evidence="3" type="ORF">BDY21DRAFT_365586</name>
</gene>
<feature type="compositionally biased region" description="Basic residues" evidence="1">
    <location>
        <begin position="88"/>
        <end position="99"/>
    </location>
</feature>
<accession>A0A6A6NVU2</accession>
<feature type="region of interest" description="Disordered" evidence="1">
    <location>
        <begin position="1"/>
        <end position="48"/>
    </location>
</feature>
<sequence>MRKHQRHRPFKRPLLDEDPVPFEGISEPTHISTAPRPPASRDSAFGALIDDGADKSTITNQERAAFQRLFDWAIARPDRAAAPAQPKPKPKPQQRRAPRGKTAEHDMSEIMAEAFSGEDGGGGPAPSARTRRVRERAGRDAPMRSFPDSLQRMATRAMERMRARGAEERPEGPEAPPRGPATAAADVEAADPMKEMREAEYARVERLLDAAPTDAHLWLVLEREVFSRIRRLDLDGEAARQERRKEKERRRRERRRRKKQGEAVEATDEAGREEAAPASPAPAAGGDADSQLLHDLALIGPSYPTLLLLAIRLLRQRFPSSSLPLSVLPTIKLLGRPAYMLGVSTLLYNEVLAVTWMRRADYAAVDELLRDMDGAGLEFDTRTLGLLDLVRRWDRDVVNGRFGDGLRVAFTMDGPRTAAAKVKSWEEVARKRLEEEALRRASEREREQLGGHLAMAY</sequence>
<dbReference type="Pfam" id="PF19189">
    <property type="entry name" value="Mtf2"/>
    <property type="match status" value="1"/>
</dbReference>